<evidence type="ECO:0000256" key="1">
    <source>
        <dbReference type="SAM" id="MobiDB-lite"/>
    </source>
</evidence>
<name>A0ABD0UT07_DENTH</name>
<sequence length="542" mass="59323">MAFSGPSVTFCFGSDSRVTLPESLLSSLPTGGITFGSFTDSAYVTLGGPTPSEAAAFSPPQWRGRAAMHPFGRPVARQPARAAARPAVVRAQPVRPVARRPAPRPLPVQPVRPVVRRPAPVVPVVRPAPAPQRRQPLPVALVEATRARVSPPPSSSRKRGAQAELPSPSSRRVSVFARLSHSEIARQTPVTPVVAPVPPVVQSVGPDVASSSTSGLGRRVRRNRNRRLRLAASEAAVQQMVVSVAQQEPAQRRVVPSQREPRRPTVVPTPDVVVAPEIDAVQGGRFSPLVHSGDKEDAGRIAAAPPVTTTLPRARVPRDGAARALTQRIRSIVRSARGRGRVSEERLLCEISQVHLQLQRQSARQSYQWRREQPPRQSTRPVVTARPPTDTPSVGRRPRRHGRRPPLEPVWSQLGSVVVVPPSQADVPSTSCHSRWVWRRRQVDQPVETEQTVGTVRPVDTVAPSIPAAVPMICDRTMDDELVPQFGWSQPVCRISIGSPLLWVHTSMPSVRPSPRMIGLEKSQKRMYLFTEFCGHEAWHVR</sequence>
<evidence type="ECO:0000313" key="3">
    <source>
        <dbReference type="Proteomes" id="UP001552299"/>
    </source>
</evidence>
<gene>
    <name evidence="2" type="ORF">M5K25_013377</name>
</gene>
<reference evidence="2 3" key="1">
    <citation type="journal article" date="2024" name="Plant Biotechnol. J.">
        <title>Dendrobium thyrsiflorum genome and its molecular insights into genes involved in important horticultural traits.</title>
        <authorList>
            <person name="Chen B."/>
            <person name="Wang J.Y."/>
            <person name="Zheng P.J."/>
            <person name="Li K.L."/>
            <person name="Liang Y.M."/>
            <person name="Chen X.F."/>
            <person name="Zhang C."/>
            <person name="Zhao X."/>
            <person name="He X."/>
            <person name="Zhang G.Q."/>
            <person name="Liu Z.J."/>
            <person name="Xu Q."/>
        </authorList>
    </citation>
    <scope>NUCLEOTIDE SEQUENCE [LARGE SCALE GENOMIC DNA]</scope>
    <source>
        <strain evidence="2">GZMU011</strain>
    </source>
</reference>
<dbReference type="Proteomes" id="UP001552299">
    <property type="component" value="Unassembled WGS sequence"/>
</dbReference>
<comment type="caution">
    <text evidence="2">The sequence shown here is derived from an EMBL/GenBank/DDBJ whole genome shotgun (WGS) entry which is preliminary data.</text>
</comment>
<feature type="region of interest" description="Disordered" evidence="1">
    <location>
        <begin position="365"/>
        <end position="408"/>
    </location>
</feature>
<dbReference type="AlphaFoldDB" id="A0ABD0UT07"/>
<protein>
    <submittedName>
        <fullName evidence="2">Uncharacterized protein</fullName>
    </submittedName>
</protein>
<evidence type="ECO:0000313" key="2">
    <source>
        <dbReference type="EMBL" id="KAL0915910.1"/>
    </source>
</evidence>
<keyword evidence="3" id="KW-1185">Reference proteome</keyword>
<proteinExistence type="predicted"/>
<dbReference type="EMBL" id="JANQDX010000011">
    <property type="protein sequence ID" value="KAL0915910.1"/>
    <property type="molecule type" value="Genomic_DNA"/>
</dbReference>
<organism evidence="2 3">
    <name type="scientific">Dendrobium thyrsiflorum</name>
    <name type="common">Pinecone-like raceme dendrobium</name>
    <name type="synonym">Orchid</name>
    <dbReference type="NCBI Taxonomy" id="117978"/>
    <lineage>
        <taxon>Eukaryota</taxon>
        <taxon>Viridiplantae</taxon>
        <taxon>Streptophyta</taxon>
        <taxon>Embryophyta</taxon>
        <taxon>Tracheophyta</taxon>
        <taxon>Spermatophyta</taxon>
        <taxon>Magnoliopsida</taxon>
        <taxon>Liliopsida</taxon>
        <taxon>Asparagales</taxon>
        <taxon>Orchidaceae</taxon>
        <taxon>Epidendroideae</taxon>
        <taxon>Malaxideae</taxon>
        <taxon>Dendrobiinae</taxon>
        <taxon>Dendrobium</taxon>
    </lineage>
</organism>
<accession>A0ABD0UT07</accession>
<feature type="region of interest" description="Disordered" evidence="1">
    <location>
        <begin position="144"/>
        <end position="172"/>
    </location>
</feature>